<organism evidence="1 2">
    <name type="scientific">Xylaria flabelliformis</name>
    <dbReference type="NCBI Taxonomy" id="2512241"/>
    <lineage>
        <taxon>Eukaryota</taxon>
        <taxon>Fungi</taxon>
        <taxon>Dikarya</taxon>
        <taxon>Ascomycota</taxon>
        <taxon>Pezizomycotina</taxon>
        <taxon>Sordariomycetes</taxon>
        <taxon>Xylariomycetidae</taxon>
        <taxon>Xylariales</taxon>
        <taxon>Xylariaceae</taxon>
        <taxon>Xylaria</taxon>
    </lineage>
</organism>
<dbReference type="SUPFAM" id="SSF48403">
    <property type="entry name" value="Ankyrin repeat"/>
    <property type="match status" value="1"/>
</dbReference>
<accession>A0A553HNG2</accession>
<evidence type="ECO:0000313" key="1">
    <source>
        <dbReference type="EMBL" id="TRX89504.1"/>
    </source>
</evidence>
<evidence type="ECO:0000313" key="2">
    <source>
        <dbReference type="Proteomes" id="UP000319160"/>
    </source>
</evidence>
<protein>
    <submittedName>
        <fullName evidence="1">Uncharacterized protein</fullName>
    </submittedName>
</protein>
<gene>
    <name evidence="1" type="ORF">FHL15_009548</name>
</gene>
<keyword evidence="2" id="KW-1185">Reference proteome</keyword>
<dbReference type="InterPro" id="IPR036770">
    <property type="entry name" value="Ankyrin_rpt-contain_sf"/>
</dbReference>
<sequence>MTVAPTLSLDVLLNVASHLGARDLVNLGATQQALKELFTNRAFIVALTHVPFDHDLKPVTYALQNGDIQLLSKTMSVLDTLFPGWQWSKFYAKGVGRLLTLAAAHNLPSLQYLVHKYPLMPGPRDGVQANQVPAPVLAHDFYSVGGSYAPAMVSIRNWELVIQALKRDKYDCASFLLNHQPPLFPNGFPLRADPTCYSSPATLNFLLDRGAYVGVNPLHYIAETNPRDPQVFDVLVQRGFGIDSPLETLRHLPMWPTSTPLQKACQFLQPRSVEALLRLGANPNGVASRFFIHKVPLMGGFQYSSPLPILTLLLSSRWVSPDLQSFGRRLVDCFQLLLHYGATTSIPLLRGHLLEIFTLRVWRVLYTQATREPNFVLPQIPDRPGDVNQGVQSFLFALNDMDVAPWDHVCQVFSDGILHGDAGLPRGKERLIQLLSNYQNRFGDLPGPAQLQQSSLLILPDRYLVSATDSA</sequence>
<reference evidence="2" key="1">
    <citation type="submission" date="2019-06" db="EMBL/GenBank/DDBJ databases">
        <title>Draft genome sequence of the griseofulvin-producing fungus Xylaria cubensis strain G536.</title>
        <authorList>
            <person name="Mead M.E."/>
            <person name="Raja H.A."/>
            <person name="Steenwyk J.L."/>
            <person name="Knowles S.L."/>
            <person name="Oberlies N.H."/>
            <person name="Rokas A."/>
        </authorList>
    </citation>
    <scope>NUCLEOTIDE SEQUENCE [LARGE SCALE GENOMIC DNA]</scope>
    <source>
        <strain evidence="2">G536</strain>
    </source>
</reference>
<dbReference type="OrthoDB" id="4744044at2759"/>
<proteinExistence type="predicted"/>
<dbReference type="Proteomes" id="UP000319160">
    <property type="component" value="Unassembled WGS sequence"/>
</dbReference>
<dbReference type="AlphaFoldDB" id="A0A553HNG2"/>
<dbReference type="Gene3D" id="1.25.40.20">
    <property type="entry name" value="Ankyrin repeat-containing domain"/>
    <property type="match status" value="1"/>
</dbReference>
<name>A0A553HNG2_9PEZI</name>
<comment type="caution">
    <text evidence="1">The sequence shown here is derived from an EMBL/GenBank/DDBJ whole genome shotgun (WGS) entry which is preliminary data.</text>
</comment>
<dbReference type="EMBL" id="VFLP01000066">
    <property type="protein sequence ID" value="TRX89504.1"/>
    <property type="molecule type" value="Genomic_DNA"/>
</dbReference>